<evidence type="ECO:0000313" key="3">
    <source>
        <dbReference type="Proteomes" id="UP001549749"/>
    </source>
</evidence>
<protein>
    <submittedName>
        <fullName evidence="2">DUF6371 domain-containing protein</fullName>
    </submittedName>
</protein>
<dbReference type="InterPro" id="IPR045951">
    <property type="entry name" value="DUF6371"/>
</dbReference>
<dbReference type="EMBL" id="JBEXAC010000002">
    <property type="protein sequence ID" value="MET6998710.1"/>
    <property type="molecule type" value="Genomic_DNA"/>
</dbReference>
<evidence type="ECO:0000313" key="2">
    <source>
        <dbReference type="EMBL" id="MET6998710.1"/>
    </source>
</evidence>
<name>A0ABV2T7W3_9BACT</name>
<feature type="domain" description="DUF6371" evidence="1">
    <location>
        <begin position="2"/>
        <end position="169"/>
    </location>
</feature>
<dbReference type="Pfam" id="PF19898">
    <property type="entry name" value="DUF6371"/>
    <property type="match status" value="1"/>
</dbReference>
<proteinExistence type="predicted"/>
<gene>
    <name evidence="2" type="ORF">ABR189_15105</name>
</gene>
<dbReference type="Proteomes" id="UP001549749">
    <property type="component" value="Unassembled WGS sequence"/>
</dbReference>
<dbReference type="RefSeq" id="WP_354663595.1">
    <property type="nucleotide sequence ID" value="NZ_JBEXAC010000002.1"/>
</dbReference>
<sequence length="327" mass="37033">MLYLLHLFGTDKTKELITTYHLGTSNSRWPGATVFWFIDINGNIRAGQVKLFDSAGHTAKHSNTNGEQKSCTSWVHTIFKYKQEMEKLPVPGWLIDYQKQGNYVSCLFGEHLLKGNQAKPVAIVEAPATAIVASVYLPQFIWLAAGSLSYLTVERCKVLKGRPVYLFPDISKDGKAYDLWSRKAKELTHITTFIVSDLLEQAATKAERLKGLDLRDYLTRFDFRLFQDIKKTFKIDPQPDYLLTLNDQVYTVTNLVCNTHLGERFGNYTMITLALKKGYLGDILFNGAGELTIIDSYLTAIQDTFNKVFQSGKLNGIDCLVHLLNVR</sequence>
<comment type="caution">
    <text evidence="2">The sequence shown here is derived from an EMBL/GenBank/DDBJ whole genome shotgun (WGS) entry which is preliminary data.</text>
</comment>
<keyword evidence="3" id="KW-1185">Reference proteome</keyword>
<reference evidence="2 3" key="1">
    <citation type="submission" date="2024-06" db="EMBL/GenBank/DDBJ databases">
        <title>Chitinophaga defluvii sp. nov., isolated from municipal sewage.</title>
        <authorList>
            <person name="Zhang L."/>
        </authorList>
    </citation>
    <scope>NUCLEOTIDE SEQUENCE [LARGE SCALE GENOMIC DNA]</scope>
    <source>
        <strain evidence="2 3">H8</strain>
    </source>
</reference>
<organism evidence="2 3">
    <name type="scientific">Chitinophaga defluvii</name>
    <dbReference type="NCBI Taxonomy" id="3163343"/>
    <lineage>
        <taxon>Bacteria</taxon>
        <taxon>Pseudomonadati</taxon>
        <taxon>Bacteroidota</taxon>
        <taxon>Chitinophagia</taxon>
        <taxon>Chitinophagales</taxon>
        <taxon>Chitinophagaceae</taxon>
        <taxon>Chitinophaga</taxon>
    </lineage>
</organism>
<accession>A0ABV2T7W3</accession>
<evidence type="ECO:0000259" key="1">
    <source>
        <dbReference type="Pfam" id="PF19898"/>
    </source>
</evidence>